<sequence>MATGLLDVEDESILAAIFKDLLPDSWRGQPDVALYLAELSSYGIDKLGREPDRLAEERAHILEQTQDLAFHNYKTFIKTAECSQDIFEDFSLVEERLENLLEKLPVFGEKCQGFLKHAQDINTRRRMNSLTLAHHTQLLEILEMPQKCQGFLKHAQDINTRRRMNSLTLAHHTQLLEILEMPQLMDTCVRNGYYEEALELAAHVSRLEKKHSNIPVIMDIVREVSTSTALMLSQLIQQLRTNIQLPACLKIIGYLRRMGAFSEVELRIKFLQARDTWFKGILQAIPRDDPYHHITKVIEASRVHLFDIMTQYRAIFSDEDPVMSTIQDNSPSEGALFYGWVVQKMLEEDLQQGVGSRLDSLLGQCMYFGLSFSRVGADFRALMIPLFQQAAMRNFVTAVQEATGKFQQDMEAYTLVSIPGLLSGTVMPSISQSGVVQLPMGLLEFPPLAAYCNGLLTGFNELRLCAPIGVVPELTTVLQTSLCKATDVILAFHRAEESAMSPSERELFGRLCSSFADSLVPFVNTCLQLSVCAVDVETVTQPLQDLLPVRTVDTTGLTSLLITDIPEMSESTKAANLAGIGQDRQGPVAGETVASTGGVIEPATPATAPLDTTTTADTTSSDTATSDTGMMKTTSLDTPAAAASDTTQDTAPSDATPSDATPSDATPSDATPSDATPSDATPSDATPSDTTPSNTTPSDTTSRPSDSAPEATPEATASVTAPPVESIPPPDITDQDRPANQTDVAMATISDTQQPLDSSTSSLPPTDLPQQSVAEFGEEEMGEDIPRQ</sequence>
<reference evidence="10" key="1">
    <citation type="journal article" date="2008" name="Nature">
        <title>The amphioxus genome and the evolution of the chordate karyotype.</title>
        <authorList>
            <consortium name="US DOE Joint Genome Institute (JGI-PGF)"/>
            <person name="Putnam N.H."/>
            <person name="Butts T."/>
            <person name="Ferrier D.E.K."/>
            <person name="Furlong R.F."/>
            <person name="Hellsten U."/>
            <person name="Kawashima T."/>
            <person name="Robinson-Rechavi M."/>
            <person name="Shoguchi E."/>
            <person name="Terry A."/>
            <person name="Yu J.-K."/>
            <person name="Benito-Gutierrez E.L."/>
            <person name="Dubchak I."/>
            <person name="Garcia-Fernandez J."/>
            <person name="Gibson-Brown J.J."/>
            <person name="Grigoriev I.V."/>
            <person name="Horton A.C."/>
            <person name="de Jong P.J."/>
            <person name="Jurka J."/>
            <person name="Kapitonov V.V."/>
            <person name="Kohara Y."/>
            <person name="Kuroki Y."/>
            <person name="Lindquist E."/>
            <person name="Lucas S."/>
            <person name="Osoegawa K."/>
            <person name="Pennacchio L.A."/>
            <person name="Salamov A.A."/>
            <person name="Satou Y."/>
            <person name="Sauka-Spengler T."/>
            <person name="Schmutz J."/>
            <person name="Shin-I T."/>
            <person name="Toyoda A."/>
            <person name="Bronner-Fraser M."/>
            <person name="Fujiyama A."/>
            <person name="Holland L.Z."/>
            <person name="Holland P.W.H."/>
            <person name="Satoh N."/>
            <person name="Rokhsar D.S."/>
        </authorList>
    </citation>
    <scope>NUCLEOTIDE SEQUENCE [LARGE SCALE GENOMIC DNA]</scope>
    <source>
        <strain evidence="10">S238N-H82</strain>
        <tissue evidence="10">Testes</tissue>
    </source>
</reference>
<feature type="compositionally biased region" description="Acidic residues" evidence="9">
    <location>
        <begin position="776"/>
        <end position="788"/>
    </location>
</feature>
<dbReference type="EMBL" id="GG666476">
    <property type="protein sequence ID" value="EEN66458.1"/>
    <property type="molecule type" value="Genomic_DNA"/>
</dbReference>
<evidence type="ECO:0000256" key="1">
    <source>
        <dbReference type="ARBA" id="ARBA00004395"/>
    </source>
</evidence>
<dbReference type="eggNOG" id="KOG2069">
    <property type="taxonomic scope" value="Eukaryota"/>
</dbReference>
<keyword evidence="6" id="KW-0333">Golgi apparatus</keyword>
<dbReference type="SUPFAM" id="SSF74788">
    <property type="entry name" value="Cullin repeat-like"/>
    <property type="match status" value="1"/>
</dbReference>
<evidence type="ECO:0000256" key="6">
    <source>
        <dbReference type="ARBA" id="ARBA00023034"/>
    </source>
</evidence>
<keyword evidence="5" id="KW-0653">Protein transport</keyword>
<evidence type="ECO:0000256" key="2">
    <source>
        <dbReference type="ARBA" id="ARBA00006419"/>
    </source>
</evidence>
<keyword evidence="4" id="KW-0813">Transport</keyword>
<evidence type="ECO:0000256" key="3">
    <source>
        <dbReference type="ARBA" id="ARBA00020983"/>
    </source>
</evidence>
<evidence type="ECO:0000313" key="10">
    <source>
        <dbReference type="EMBL" id="EEN66458.1"/>
    </source>
</evidence>
<dbReference type="PANTHER" id="PTHR21311:SF0">
    <property type="entry name" value="CONSERVED OLIGOMERIC GOLGI COMPLEX SUBUNIT 8"/>
    <property type="match status" value="1"/>
</dbReference>
<dbReference type="InterPro" id="IPR016159">
    <property type="entry name" value="Cullin_repeat-like_dom_sf"/>
</dbReference>
<accession>C3XZR0</accession>
<keyword evidence="7" id="KW-0472">Membrane</keyword>
<protein>
    <recommendedName>
        <fullName evidence="3">Conserved oligomeric Golgi complex subunit 8</fullName>
    </recommendedName>
    <alternativeName>
        <fullName evidence="8">Component of oligomeric Golgi complex 8</fullName>
    </alternativeName>
</protein>
<feature type="compositionally biased region" description="Low complexity" evidence="9">
    <location>
        <begin position="602"/>
        <end position="709"/>
    </location>
</feature>
<dbReference type="GO" id="GO:0000139">
    <property type="term" value="C:Golgi membrane"/>
    <property type="evidence" value="ECO:0007669"/>
    <property type="project" value="UniProtKB-SubCell"/>
</dbReference>
<gene>
    <name evidence="10" type="ORF">BRAFLDRAFT_124264</name>
</gene>
<dbReference type="GO" id="GO:0017119">
    <property type="term" value="C:Golgi transport complex"/>
    <property type="evidence" value="ECO:0007669"/>
    <property type="project" value="InterPro"/>
</dbReference>
<dbReference type="Pfam" id="PF04124">
    <property type="entry name" value="Dor1"/>
    <property type="match status" value="1"/>
</dbReference>
<organism>
    <name type="scientific">Branchiostoma floridae</name>
    <name type="common">Florida lancelet</name>
    <name type="synonym">Amphioxus</name>
    <dbReference type="NCBI Taxonomy" id="7739"/>
    <lineage>
        <taxon>Eukaryota</taxon>
        <taxon>Metazoa</taxon>
        <taxon>Chordata</taxon>
        <taxon>Cephalochordata</taxon>
        <taxon>Leptocardii</taxon>
        <taxon>Amphioxiformes</taxon>
        <taxon>Branchiostomatidae</taxon>
        <taxon>Branchiostoma</taxon>
    </lineage>
</organism>
<dbReference type="InterPro" id="IPR007255">
    <property type="entry name" value="COG8"/>
</dbReference>
<dbReference type="AlphaFoldDB" id="C3XZR0"/>
<dbReference type="GO" id="GO:0015031">
    <property type="term" value="P:protein transport"/>
    <property type="evidence" value="ECO:0007669"/>
    <property type="project" value="UniProtKB-KW"/>
</dbReference>
<evidence type="ECO:0000256" key="4">
    <source>
        <dbReference type="ARBA" id="ARBA00022448"/>
    </source>
</evidence>
<dbReference type="STRING" id="7739.C3XZR0"/>
<evidence type="ECO:0000256" key="8">
    <source>
        <dbReference type="ARBA" id="ARBA00031347"/>
    </source>
</evidence>
<comment type="similarity">
    <text evidence="2">Belongs to the COG8 family.</text>
</comment>
<name>C3XZR0_BRAFL</name>
<evidence type="ECO:0000256" key="5">
    <source>
        <dbReference type="ARBA" id="ARBA00022927"/>
    </source>
</evidence>
<proteinExistence type="inferred from homology"/>
<feature type="compositionally biased region" description="Low complexity" evidence="9">
    <location>
        <begin position="750"/>
        <end position="770"/>
    </location>
</feature>
<feature type="region of interest" description="Disordered" evidence="9">
    <location>
        <begin position="596"/>
        <end position="788"/>
    </location>
</feature>
<comment type="subcellular location">
    <subcellularLocation>
        <location evidence="1">Golgi apparatus membrane</location>
        <topology evidence="1">Peripheral membrane protein</topology>
    </subcellularLocation>
</comment>
<evidence type="ECO:0000256" key="9">
    <source>
        <dbReference type="SAM" id="MobiDB-lite"/>
    </source>
</evidence>
<dbReference type="InParanoid" id="C3XZR0"/>
<evidence type="ECO:0000256" key="7">
    <source>
        <dbReference type="ARBA" id="ARBA00023136"/>
    </source>
</evidence>
<dbReference type="PANTHER" id="PTHR21311">
    <property type="entry name" value="CONSERVED OLIGOMERIC GOLGI COMPLEX COMPONENT 8"/>
    <property type="match status" value="1"/>
</dbReference>